<name>A6GAF7_9BACT</name>
<proteinExistence type="predicted"/>
<dbReference type="STRING" id="391625.PPSIR1_30721"/>
<keyword evidence="3" id="KW-1185">Reference proteome</keyword>
<reference evidence="2 3" key="1">
    <citation type="submission" date="2007-06" db="EMBL/GenBank/DDBJ databases">
        <authorList>
            <person name="Shimkets L."/>
            <person name="Ferriera S."/>
            <person name="Johnson J."/>
            <person name="Kravitz S."/>
            <person name="Beeson K."/>
            <person name="Sutton G."/>
            <person name="Rogers Y.-H."/>
            <person name="Friedman R."/>
            <person name="Frazier M."/>
            <person name="Venter J.C."/>
        </authorList>
    </citation>
    <scope>NUCLEOTIDE SEQUENCE [LARGE SCALE GENOMIC DNA]</scope>
    <source>
        <strain evidence="2 3">SIR-1</strain>
    </source>
</reference>
<evidence type="ECO:0000256" key="1">
    <source>
        <dbReference type="SAM" id="Phobius"/>
    </source>
</evidence>
<feature type="transmembrane region" description="Helical" evidence="1">
    <location>
        <begin position="18"/>
        <end position="36"/>
    </location>
</feature>
<keyword evidence="1" id="KW-0812">Transmembrane</keyword>
<keyword evidence="1" id="KW-0472">Membrane</keyword>
<evidence type="ECO:0000313" key="2">
    <source>
        <dbReference type="EMBL" id="EDM77145.1"/>
    </source>
</evidence>
<dbReference type="Proteomes" id="UP000005801">
    <property type="component" value="Unassembled WGS sequence"/>
</dbReference>
<keyword evidence="1" id="KW-1133">Transmembrane helix</keyword>
<feature type="transmembrane region" description="Helical" evidence="1">
    <location>
        <begin position="142"/>
        <end position="160"/>
    </location>
</feature>
<feature type="transmembrane region" description="Helical" evidence="1">
    <location>
        <begin position="119"/>
        <end position="136"/>
    </location>
</feature>
<organism evidence="2 3">
    <name type="scientific">Plesiocystis pacifica SIR-1</name>
    <dbReference type="NCBI Taxonomy" id="391625"/>
    <lineage>
        <taxon>Bacteria</taxon>
        <taxon>Pseudomonadati</taxon>
        <taxon>Myxococcota</taxon>
        <taxon>Polyangia</taxon>
        <taxon>Nannocystales</taxon>
        <taxon>Nannocystaceae</taxon>
        <taxon>Plesiocystis</taxon>
    </lineage>
</organism>
<dbReference type="EMBL" id="ABCS01000051">
    <property type="protein sequence ID" value="EDM77145.1"/>
    <property type="molecule type" value="Genomic_DNA"/>
</dbReference>
<sequence length="165" mass="16984">MSNPSEISGQGRDLARSALIWTLALLALPCVALLAFAQLDWALAVALGAMLGWLNIAMLARGVSAGISKTLEGIDASRRERGEPSLAELDAQLKGTEIGAEDPRATDPKLVELPKGFGALTRLGLVVAAAAGLFLLRPAQPGGIAIGVIVSLAGLAVAAMRRNSH</sequence>
<gene>
    <name evidence="2" type="ORF">PPSIR1_30721</name>
</gene>
<evidence type="ECO:0008006" key="4">
    <source>
        <dbReference type="Google" id="ProtNLM"/>
    </source>
</evidence>
<protein>
    <recommendedName>
        <fullName evidence="4">Transmembrane protein</fullName>
    </recommendedName>
</protein>
<evidence type="ECO:0000313" key="3">
    <source>
        <dbReference type="Proteomes" id="UP000005801"/>
    </source>
</evidence>
<comment type="caution">
    <text evidence="2">The sequence shown here is derived from an EMBL/GenBank/DDBJ whole genome shotgun (WGS) entry which is preliminary data.</text>
</comment>
<accession>A6GAF7</accession>
<dbReference type="RefSeq" id="WP_006973699.1">
    <property type="nucleotide sequence ID" value="NZ_ABCS01000051.1"/>
</dbReference>
<dbReference type="AlphaFoldDB" id="A6GAF7"/>
<feature type="transmembrane region" description="Helical" evidence="1">
    <location>
        <begin position="42"/>
        <end position="60"/>
    </location>
</feature>